<evidence type="ECO:0000313" key="3">
    <source>
        <dbReference type="Proteomes" id="UP000271889"/>
    </source>
</evidence>
<proteinExistence type="predicted"/>
<reference evidence="2 3" key="1">
    <citation type="submission" date="2018-11" db="EMBL/GenBank/DDBJ databases">
        <authorList>
            <consortium name="Pathogen Informatics"/>
        </authorList>
    </citation>
    <scope>NUCLEOTIDE SEQUENCE [LARGE SCALE GENOMIC DNA]</scope>
</reference>
<dbReference type="Proteomes" id="UP000271889">
    <property type="component" value="Unassembled WGS sequence"/>
</dbReference>
<accession>A0A3P6RKC3</accession>
<name>A0A3P6RKC3_CYLGO</name>
<protein>
    <submittedName>
        <fullName evidence="2">Uncharacterized protein</fullName>
    </submittedName>
</protein>
<feature type="compositionally biased region" description="Basic and acidic residues" evidence="1">
    <location>
        <begin position="22"/>
        <end position="66"/>
    </location>
</feature>
<evidence type="ECO:0000313" key="2">
    <source>
        <dbReference type="EMBL" id="VDK60769.1"/>
    </source>
</evidence>
<sequence length="228" mass="26112">MKEERKKQEDLIRKQEKIVEELNKHVEEHEKAEKGKKAAEEKAAKEEKKESEKPIQKEGEVKKETPSGKNDMNATKHEEKREAVDDKTKINSEKIREEKAKDINQTPAVEKMEDKPKTEPNEERKGFQNAVKEQEPVRSEVKDIPNKELPKKYEVTSERVEKQPEPVKIVQKAKPQKNASLSSKPVEAQNEEPLKNIVPVSGLRQSETPKIGLEAAKTSLEQNVRGDI</sequence>
<organism evidence="2 3">
    <name type="scientific">Cylicostephanus goldi</name>
    <name type="common">Nematode worm</name>
    <dbReference type="NCBI Taxonomy" id="71465"/>
    <lineage>
        <taxon>Eukaryota</taxon>
        <taxon>Metazoa</taxon>
        <taxon>Ecdysozoa</taxon>
        <taxon>Nematoda</taxon>
        <taxon>Chromadorea</taxon>
        <taxon>Rhabditida</taxon>
        <taxon>Rhabditina</taxon>
        <taxon>Rhabditomorpha</taxon>
        <taxon>Strongyloidea</taxon>
        <taxon>Strongylidae</taxon>
        <taxon>Cylicostephanus</taxon>
    </lineage>
</organism>
<feature type="region of interest" description="Disordered" evidence="1">
    <location>
        <begin position="22"/>
        <end position="203"/>
    </location>
</feature>
<feature type="compositionally biased region" description="Basic and acidic residues" evidence="1">
    <location>
        <begin position="74"/>
        <end position="102"/>
    </location>
</feature>
<keyword evidence="3" id="KW-1185">Reference proteome</keyword>
<evidence type="ECO:0000256" key="1">
    <source>
        <dbReference type="SAM" id="MobiDB-lite"/>
    </source>
</evidence>
<dbReference type="EMBL" id="UYRV01015127">
    <property type="protein sequence ID" value="VDK60769.1"/>
    <property type="molecule type" value="Genomic_DNA"/>
</dbReference>
<feature type="compositionally biased region" description="Basic and acidic residues" evidence="1">
    <location>
        <begin position="110"/>
        <end position="165"/>
    </location>
</feature>
<gene>
    <name evidence="2" type="ORF">CGOC_LOCUS5115</name>
</gene>
<dbReference type="AlphaFoldDB" id="A0A3P6RKC3"/>